<name>A0A6J4NR24_9BACT</name>
<feature type="non-terminal residue" evidence="2">
    <location>
        <position position="33"/>
    </location>
</feature>
<proteinExistence type="predicted"/>
<sequence>MTGQQYDDFLNREALSAQAKPAAAPAPAPPADD</sequence>
<gene>
    <name evidence="2" type="ORF">AVDCRST_MAG64-1253</name>
</gene>
<organism evidence="2">
    <name type="scientific">uncultured Phycisphaerae bacterium</name>
    <dbReference type="NCBI Taxonomy" id="904963"/>
    <lineage>
        <taxon>Bacteria</taxon>
        <taxon>Pseudomonadati</taxon>
        <taxon>Planctomycetota</taxon>
        <taxon>Phycisphaerae</taxon>
        <taxon>environmental samples</taxon>
    </lineage>
</organism>
<protein>
    <submittedName>
        <fullName evidence="2">Uncharacterized protein</fullName>
    </submittedName>
</protein>
<feature type="region of interest" description="Disordered" evidence="1">
    <location>
        <begin position="1"/>
        <end position="33"/>
    </location>
</feature>
<accession>A0A6J4NR24</accession>
<reference evidence="2" key="1">
    <citation type="submission" date="2020-02" db="EMBL/GenBank/DDBJ databases">
        <authorList>
            <person name="Meier V. D."/>
        </authorList>
    </citation>
    <scope>NUCLEOTIDE SEQUENCE</scope>
    <source>
        <strain evidence="2">AVDCRST_MAG64</strain>
    </source>
</reference>
<dbReference type="EMBL" id="CADCUQ010000286">
    <property type="protein sequence ID" value="CAA9392420.1"/>
    <property type="molecule type" value="Genomic_DNA"/>
</dbReference>
<evidence type="ECO:0000256" key="1">
    <source>
        <dbReference type="SAM" id="MobiDB-lite"/>
    </source>
</evidence>
<dbReference type="AlphaFoldDB" id="A0A6J4NR24"/>
<evidence type="ECO:0000313" key="2">
    <source>
        <dbReference type="EMBL" id="CAA9392420.1"/>
    </source>
</evidence>
<feature type="compositionally biased region" description="Pro residues" evidence="1">
    <location>
        <begin position="24"/>
        <end position="33"/>
    </location>
</feature>